<evidence type="ECO:0008006" key="6">
    <source>
        <dbReference type="Google" id="ProtNLM"/>
    </source>
</evidence>
<dbReference type="GO" id="GO:0071356">
    <property type="term" value="P:cellular response to tumor necrosis factor"/>
    <property type="evidence" value="ECO:0007669"/>
    <property type="project" value="TreeGrafter"/>
</dbReference>
<sequence length="825" mass="92098">MDNCSSEFTPMQKQYIFNGSRKRPLEKVQESQLQQQSFSTMKQPSSSTTNIIESNSSNFTYMNNVTLSPSAENRTPCNLKKLRLLSPGGKDLGEFNLKLKSVDSLKGSKITISKSNFKLVDKPLTILQSSSSHTTPFPRILKQGSKKILKSNLMELTSYKSSFKTSDSYIQQEVNLLPKIKVLFKNKNAEDKMKNQMCNINGIDDKASPTNNFNFIKVQETATENGETCLTAHTTLKNCESLDTVNCCVGINFNNQKDIPLVNKVHKISKGKCIAVIKNTKSGKIVTSLKNVNLLQGCKADKNLNNSDLYDEKKLSHIKLYDKNNFLPSKTDIPKSVEIQSVEKQNVMTIIPNNETLLFNQNGNFVQENNTLVVPESTDNIKDINHSTVKCNTNCDSTQSESLKMSRNNLAVNNVEYIPELQQIRNINSNVQHKNLPQNNLVSSLDIIKKAMDSVTDNELRELALKALAECGIGIEKHIPVHSPQDYKAVNDTQVQTEVFGLLDSKVFVLIDKNMESIQRITQKNFHTIFKENLTDKSNNSHSNNNIDQSKTSNIIENTLPFDLDSFIDEYFDESSDAYKIREILSKTKTRCDGLLEHLQRDFQCVKQYDQNGMLSIHNAVMGNNIFLVRRYLLVLKHAKQSVDIATEDGITSLELAIKYDVCHEIVQLLLDSGAQPVTPKSLHESAVIIASKQSSSMLSMLISRVLSPKLLDQIDSDGFAALHYCSIHGNLQGVKALISAGATVNLRDMKSGRTPLFHAIDNNRSTIMRVLINAGAVTTIPNYAGQTALSIIADQSHRLSSSTPLTLMQIGKSHDFVFVVNCVS</sequence>
<protein>
    <recommendedName>
        <fullName evidence="6">Ankyrin repeat protein</fullName>
    </recommendedName>
</protein>
<evidence type="ECO:0000313" key="5">
    <source>
        <dbReference type="Proteomes" id="UP001430953"/>
    </source>
</evidence>
<dbReference type="PANTHER" id="PTHR46680">
    <property type="entry name" value="NF-KAPPA-B INHIBITOR ALPHA"/>
    <property type="match status" value="1"/>
</dbReference>
<dbReference type="Gene3D" id="1.25.40.20">
    <property type="entry name" value="Ankyrin repeat-containing domain"/>
    <property type="match status" value="1"/>
</dbReference>
<proteinExistence type="predicted"/>
<evidence type="ECO:0000256" key="3">
    <source>
        <dbReference type="PROSITE-ProRule" id="PRU00023"/>
    </source>
</evidence>
<dbReference type="SMART" id="SM00248">
    <property type="entry name" value="ANK"/>
    <property type="match status" value="3"/>
</dbReference>
<dbReference type="InterPro" id="IPR002110">
    <property type="entry name" value="Ankyrin_rpt"/>
</dbReference>
<dbReference type="Pfam" id="PF13637">
    <property type="entry name" value="Ank_4"/>
    <property type="match status" value="1"/>
</dbReference>
<dbReference type="PANTHER" id="PTHR46680:SF3">
    <property type="entry name" value="NF-KAPPA-B INHIBITOR CACTUS"/>
    <property type="match status" value="1"/>
</dbReference>
<name>A0AAW2ERS4_9HYME</name>
<dbReference type="InterPro" id="IPR051070">
    <property type="entry name" value="NF-kappa-B_inhibitor"/>
</dbReference>
<dbReference type="Proteomes" id="UP001430953">
    <property type="component" value="Unassembled WGS sequence"/>
</dbReference>
<gene>
    <name evidence="4" type="ORF">PUN28_016268</name>
</gene>
<evidence type="ECO:0000313" key="4">
    <source>
        <dbReference type="EMBL" id="KAL0106431.1"/>
    </source>
</evidence>
<keyword evidence="2 3" id="KW-0040">ANK repeat</keyword>
<dbReference type="PROSITE" id="PS50297">
    <property type="entry name" value="ANK_REP_REGION"/>
    <property type="match status" value="2"/>
</dbReference>
<accession>A0AAW2ERS4</accession>
<dbReference type="GO" id="GO:0051059">
    <property type="term" value="F:NF-kappaB binding"/>
    <property type="evidence" value="ECO:0007669"/>
    <property type="project" value="TreeGrafter"/>
</dbReference>
<keyword evidence="5" id="KW-1185">Reference proteome</keyword>
<feature type="repeat" description="ANK" evidence="3">
    <location>
        <begin position="752"/>
        <end position="784"/>
    </location>
</feature>
<comment type="caution">
    <text evidence="4">The sequence shown here is derived from an EMBL/GenBank/DDBJ whole genome shotgun (WGS) entry which is preliminary data.</text>
</comment>
<dbReference type="SUPFAM" id="SSF48403">
    <property type="entry name" value="Ankyrin repeat"/>
    <property type="match status" value="1"/>
</dbReference>
<dbReference type="PROSITE" id="PS50088">
    <property type="entry name" value="ANK_REPEAT"/>
    <property type="match status" value="2"/>
</dbReference>
<dbReference type="InterPro" id="IPR036770">
    <property type="entry name" value="Ankyrin_rpt-contain_sf"/>
</dbReference>
<dbReference type="GO" id="GO:0005829">
    <property type="term" value="C:cytosol"/>
    <property type="evidence" value="ECO:0007669"/>
    <property type="project" value="TreeGrafter"/>
</dbReference>
<reference evidence="4 5" key="1">
    <citation type="submission" date="2023-03" db="EMBL/GenBank/DDBJ databases">
        <title>High recombination rates correlate with genetic variation in Cardiocondyla obscurior ants.</title>
        <authorList>
            <person name="Errbii M."/>
        </authorList>
    </citation>
    <scope>NUCLEOTIDE SEQUENCE [LARGE SCALE GENOMIC DNA]</scope>
    <source>
        <strain evidence="4">Alpha-2009</strain>
        <tissue evidence="4">Whole body</tissue>
    </source>
</reference>
<evidence type="ECO:0000256" key="2">
    <source>
        <dbReference type="ARBA" id="ARBA00023043"/>
    </source>
</evidence>
<feature type="repeat" description="ANK" evidence="3">
    <location>
        <begin position="718"/>
        <end position="750"/>
    </location>
</feature>
<dbReference type="EMBL" id="JADYXP020000018">
    <property type="protein sequence ID" value="KAL0106431.1"/>
    <property type="molecule type" value="Genomic_DNA"/>
</dbReference>
<evidence type="ECO:0000256" key="1">
    <source>
        <dbReference type="ARBA" id="ARBA00022737"/>
    </source>
</evidence>
<dbReference type="AlphaFoldDB" id="A0AAW2ERS4"/>
<keyword evidence="1" id="KW-0677">Repeat</keyword>
<organism evidence="4 5">
    <name type="scientific">Cardiocondyla obscurior</name>
    <dbReference type="NCBI Taxonomy" id="286306"/>
    <lineage>
        <taxon>Eukaryota</taxon>
        <taxon>Metazoa</taxon>
        <taxon>Ecdysozoa</taxon>
        <taxon>Arthropoda</taxon>
        <taxon>Hexapoda</taxon>
        <taxon>Insecta</taxon>
        <taxon>Pterygota</taxon>
        <taxon>Neoptera</taxon>
        <taxon>Endopterygota</taxon>
        <taxon>Hymenoptera</taxon>
        <taxon>Apocrita</taxon>
        <taxon>Aculeata</taxon>
        <taxon>Formicoidea</taxon>
        <taxon>Formicidae</taxon>
        <taxon>Myrmicinae</taxon>
        <taxon>Cardiocondyla</taxon>
    </lineage>
</organism>